<gene>
    <name evidence="2" type="ORF">DESME_01200</name>
</gene>
<dbReference type="EMBL" id="CP007032">
    <property type="protein sequence ID" value="AHF05850.1"/>
    <property type="molecule type" value="Genomic_DNA"/>
</dbReference>
<dbReference type="InterPro" id="IPR002725">
    <property type="entry name" value="YgjP-like_metallopeptidase"/>
</dbReference>
<dbReference type="KEGG" id="dmt:DESME_01200"/>
<evidence type="ECO:0000313" key="2">
    <source>
        <dbReference type="EMBL" id="AHF05850.1"/>
    </source>
</evidence>
<dbReference type="Proteomes" id="UP000010847">
    <property type="component" value="Chromosome"/>
</dbReference>
<dbReference type="eggNOG" id="COG1451">
    <property type="taxonomic scope" value="Bacteria"/>
</dbReference>
<dbReference type="InterPro" id="IPR053136">
    <property type="entry name" value="UTP_pyrophosphatase-like"/>
</dbReference>
<evidence type="ECO:0000259" key="1">
    <source>
        <dbReference type="Pfam" id="PF01863"/>
    </source>
</evidence>
<sequence length="243" mass="28514">MATSLNIQGTVIPYEERKNSRSKRLSLRIGRDKVRVTAPCKATKREIREFVEANQDWILAHWVKIQEELLNIPKRQYQDGEALSVLGQSLELKIMKTNQKTMRLRYLKEEKKIEIRLPEGIALENQNEATREILGQWLKRKAREVFQTKLDQVSAQMGVSYKAFRLKEQKTRWGSCSSKGNINLNWRVILAPEQVIDYLIIHELAHLKHMNHSPSFWDVVGQYCSDYDVCRHWLKVNGDRLTL</sequence>
<evidence type="ECO:0000313" key="3">
    <source>
        <dbReference type="Proteomes" id="UP000010847"/>
    </source>
</evidence>
<organism evidence="2 3">
    <name type="scientific">Desulfitobacterium metallireducens DSM 15288</name>
    <dbReference type="NCBI Taxonomy" id="871968"/>
    <lineage>
        <taxon>Bacteria</taxon>
        <taxon>Bacillati</taxon>
        <taxon>Bacillota</taxon>
        <taxon>Clostridia</taxon>
        <taxon>Eubacteriales</taxon>
        <taxon>Desulfitobacteriaceae</taxon>
        <taxon>Desulfitobacterium</taxon>
    </lineage>
</organism>
<dbReference type="CDD" id="cd07344">
    <property type="entry name" value="M48_yhfN_like"/>
    <property type="match status" value="1"/>
</dbReference>
<dbReference type="HOGENOM" id="CLU_065947_2_2_9"/>
<protein>
    <recommendedName>
        <fullName evidence="1">YgjP-like metallopeptidase domain-containing protein</fullName>
    </recommendedName>
</protein>
<dbReference type="Pfam" id="PF01863">
    <property type="entry name" value="YgjP-like"/>
    <property type="match status" value="1"/>
</dbReference>
<name>W0E4R3_9FIRM</name>
<dbReference type="PANTHER" id="PTHR30399:SF1">
    <property type="entry name" value="UTP PYROPHOSPHATASE"/>
    <property type="match status" value="1"/>
</dbReference>
<keyword evidence="3" id="KW-1185">Reference proteome</keyword>
<dbReference type="PANTHER" id="PTHR30399">
    <property type="entry name" value="UNCHARACTERIZED PROTEIN YGJP"/>
    <property type="match status" value="1"/>
</dbReference>
<proteinExistence type="predicted"/>
<dbReference type="AlphaFoldDB" id="W0E4R3"/>
<dbReference type="OrthoDB" id="9811177at2"/>
<accession>W0E4R3</accession>
<reference evidence="2 3" key="1">
    <citation type="submission" date="2013-12" db="EMBL/GenBank/DDBJ databases">
        <authorList>
            <consortium name="DOE Joint Genome Institute"/>
            <person name="Smidt H."/>
            <person name="Huntemann M."/>
            <person name="Han J."/>
            <person name="Chen A."/>
            <person name="Kyrpides N."/>
            <person name="Mavromatis K."/>
            <person name="Markowitz V."/>
            <person name="Palaniappan K."/>
            <person name="Ivanova N."/>
            <person name="Schaumberg A."/>
            <person name="Pati A."/>
            <person name="Liolios K."/>
            <person name="Nordberg H.P."/>
            <person name="Cantor M.N."/>
            <person name="Hua S.X."/>
            <person name="Woyke T."/>
        </authorList>
    </citation>
    <scope>NUCLEOTIDE SEQUENCE [LARGE SCALE GENOMIC DNA]</scope>
    <source>
        <strain evidence="3">DSM 15288</strain>
    </source>
</reference>
<feature type="domain" description="YgjP-like metallopeptidase" evidence="1">
    <location>
        <begin position="23"/>
        <end position="235"/>
    </location>
</feature>
<dbReference type="STRING" id="871968.DESME_01200"/>
<dbReference type="Gene3D" id="3.30.2010.10">
    <property type="entry name" value="Metalloproteases ('zincins'), catalytic domain"/>
    <property type="match status" value="1"/>
</dbReference>